<evidence type="ECO:0000313" key="3">
    <source>
        <dbReference type="Proteomes" id="UP000784294"/>
    </source>
</evidence>
<name>A0A3S5BB39_9PLAT</name>
<organism evidence="2 3">
    <name type="scientific">Protopolystoma xenopodis</name>
    <dbReference type="NCBI Taxonomy" id="117903"/>
    <lineage>
        <taxon>Eukaryota</taxon>
        <taxon>Metazoa</taxon>
        <taxon>Spiralia</taxon>
        <taxon>Lophotrochozoa</taxon>
        <taxon>Platyhelminthes</taxon>
        <taxon>Monogenea</taxon>
        <taxon>Polyopisthocotylea</taxon>
        <taxon>Polystomatidea</taxon>
        <taxon>Polystomatidae</taxon>
        <taxon>Protopolystoma</taxon>
    </lineage>
</organism>
<accession>A0A3S5BB39</accession>
<feature type="compositionally biased region" description="Low complexity" evidence="1">
    <location>
        <begin position="62"/>
        <end position="79"/>
    </location>
</feature>
<dbReference type="Proteomes" id="UP000784294">
    <property type="component" value="Unassembled WGS sequence"/>
</dbReference>
<feature type="region of interest" description="Disordered" evidence="1">
    <location>
        <begin position="118"/>
        <end position="141"/>
    </location>
</feature>
<dbReference type="OrthoDB" id="6277885at2759"/>
<protein>
    <submittedName>
        <fullName evidence="2">Uncharacterized protein</fullName>
    </submittedName>
</protein>
<feature type="region of interest" description="Disordered" evidence="1">
    <location>
        <begin position="56"/>
        <end position="79"/>
    </location>
</feature>
<gene>
    <name evidence="2" type="ORF">PXEA_LOCUS35081</name>
</gene>
<evidence type="ECO:0000256" key="1">
    <source>
        <dbReference type="SAM" id="MobiDB-lite"/>
    </source>
</evidence>
<comment type="caution">
    <text evidence="2">The sequence shown here is derived from an EMBL/GenBank/DDBJ whole genome shotgun (WGS) entry which is preliminary data.</text>
</comment>
<reference evidence="2" key="1">
    <citation type="submission" date="2018-11" db="EMBL/GenBank/DDBJ databases">
        <authorList>
            <consortium name="Pathogen Informatics"/>
        </authorList>
    </citation>
    <scope>NUCLEOTIDE SEQUENCE</scope>
</reference>
<dbReference type="EMBL" id="CAAALY010270271">
    <property type="protein sequence ID" value="VEL41641.1"/>
    <property type="molecule type" value="Genomic_DNA"/>
</dbReference>
<proteinExistence type="predicted"/>
<keyword evidence="3" id="KW-1185">Reference proteome</keyword>
<sequence>MLTADMLERKHGILADWSQRLHAITNLNWLLECHNVPKSGEKVGAEKVLSIFEPRPKAVSGSPTIASQSTVSSSSTSALPSAENSFAANLTRSSESGLSGTFSPLEFNQNHRELGITSTTEICSHKTSSPETGPSDTLTEKQSNCDEIVAKLDSRVDHDLVEKAKRLRAEYIKRHESRLDIY</sequence>
<evidence type="ECO:0000313" key="2">
    <source>
        <dbReference type="EMBL" id="VEL41641.1"/>
    </source>
</evidence>
<dbReference type="AlphaFoldDB" id="A0A3S5BB39"/>